<dbReference type="Pfam" id="PF26568">
    <property type="entry name" value="RE_BanI_C"/>
    <property type="match status" value="1"/>
</dbReference>
<comment type="caution">
    <text evidence="3">The sequence shown here is derived from an EMBL/GenBank/DDBJ whole genome shotgun (WGS) entry which is preliminary data.</text>
</comment>
<feature type="domain" description="BanI/HgiCI C-terminal" evidence="2">
    <location>
        <begin position="181"/>
        <end position="338"/>
    </location>
</feature>
<dbReference type="RefSeq" id="WP_045056140.1">
    <property type="nucleotide sequence ID" value="NZ_CAWMDP010000015.1"/>
</dbReference>
<feature type="domain" description="BanI/HgiCI N-terminal" evidence="1">
    <location>
        <begin position="18"/>
        <end position="178"/>
    </location>
</feature>
<gene>
    <name evidence="3" type="ORF">UH38_18360</name>
</gene>
<keyword evidence="4" id="KW-1185">Reference proteome</keyword>
<reference evidence="3 4" key="1">
    <citation type="submission" date="2015-02" db="EMBL/GenBank/DDBJ databases">
        <title>Draft genome of a novel marine cyanobacterium (Chroococcales) isolated from South Atlantic Ocean.</title>
        <authorList>
            <person name="Rigonato J."/>
            <person name="Alvarenga D.O."/>
            <person name="Branco L.H."/>
            <person name="Varani A.M."/>
            <person name="Brandini F.P."/>
            <person name="Fiore M.F."/>
        </authorList>
    </citation>
    <scope>NUCLEOTIDE SEQUENCE [LARGE SCALE GENOMIC DNA]</scope>
    <source>
        <strain evidence="3 4">CENA595</strain>
    </source>
</reference>
<dbReference type="Proteomes" id="UP000032452">
    <property type="component" value="Unassembled WGS sequence"/>
</dbReference>
<dbReference type="STRING" id="1618023.UH38_18360"/>
<sequence>MVNYKRNVEELKDKAVFFWTKELIDEEASISVIPTLLNTQSKFISILDVADSSPIAWKLALNLTQDIYPNLFLKHLMVISDIGAEPLKNNDFKSMFPQKTMTYIWKNKSHDYTFQKLLDKPFLNSSKLCVDGKGLIKPCELTPLLEDVIMLLMYAGVSTDESVDEGLKDKCIIGSLLGKRDELEQFIKQRYIWVSRITAGATSNSMGQLAQRYVLKKLQDKLPTWTLSSNGSIPGVSHNNGKTDMSFDIVVCSPQNKWCAIEVSFQFTTNSTIERKSGQAQSRADLIKVAGHKIAYVIDGAGNFKRSSALRTICNYSDCTVAFSPDEIEVLSEFLKTSL</sequence>
<accession>A0A0D8ZNV6</accession>
<evidence type="ECO:0000259" key="1">
    <source>
        <dbReference type="Pfam" id="PF24447"/>
    </source>
</evidence>
<dbReference type="EMBL" id="JYON01000023">
    <property type="protein sequence ID" value="KJH70425.1"/>
    <property type="molecule type" value="Genomic_DNA"/>
</dbReference>
<dbReference type="InterPro" id="IPR058974">
    <property type="entry name" value="RE_BanI/HgiCI_N"/>
</dbReference>
<dbReference type="OrthoDB" id="2987485at2"/>
<dbReference type="PATRIC" id="fig|1618023.3.peg.1112"/>
<dbReference type="InterPro" id="IPR058973">
    <property type="entry name" value="RE_BanI/HgiCI_C"/>
</dbReference>
<dbReference type="AlphaFoldDB" id="A0A0D8ZNV6"/>
<evidence type="ECO:0000259" key="2">
    <source>
        <dbReference type="Pfam" id="PF26568"/>
    </source>
</evidence>
<dbReference type="Pfam" id="PF24447">
    <property type="entry name" value="RE_BanI"/>
    <property type="match status" value="1"/>
</dbReference>
<name>A0A0D8ZNV6_9CYAN</name>
<proteinExistence type="predicted"/>
<evidence type="ECO:0000313" key="4">
    <source>
        <dbReference type="Proteomes" id="UP000032452"/>
    </source>
</evidence>
<protein>
    <recommendedName>
        <fullName evidence="5">Restriction endonuclease</fullName>
    </recommendedName>
</protein>
<evidence type="ECO:0008006" key="5">
    <source>
        <dbReference type="Google" id="ProtNLM"/>
    </source>
</evidence>
<organism evidence="3 4">
    <name type="scientific">Aliterella atlantica CENA595</name>
    <dbReference type="NCBI Taxonomy" id="1618023"/>
    <lineage>
        <taxon>Bacteria</taxon>
        <taxon>Bacillati</taxon>
        <taxon>Cyanobacteriota</taxon>
        <taxon>Cyanophyceae</taxon>
        <taxon>Chroococcidiopsidales</taxon>
        <taxon>Aliterellaceae</taxon>
        <taxon>Aliterella</taxon>
    </lineage>
</organism>
<dbReference type="REBASE" id="113167">
    <property type="entry name" value="Ccy595ORF18355P"/>
</dbReference>
<evidence type="ECO:0000313" key="3">
    <source>
        <dbReference type="EMBL" id="KJH70425.1"/>
    </source>
</evidence>